<name>A0A0C3A961_9AGAM</name>
<gene>
    <name evidence="1" type="ORF">SCLCIDRAFT_122151</name>
</gene>
<dbReference type="Proteomes" id="UP000053989">
    <property type="component" value="Unassembled WGS sequence"/>
</dbReference>
<keyword evidence="2" id="KW-1185">Reference proteome</keyword>
<accession>A0A0C3A961</accession>
<dbReference type="HOGENOM" id="CLU_087375_1_0_1"/>
<sequence>MNILLAHNTSAVRKQFNSPIYGFFEQPQIVEANNRRAQEFRCCKRGCMTRVCRFLDTKDAGLTGNLQKHARTCWGIGVVNAADTAVDANEVLQKIIPNVLKDRSITMSFKLKKGKMTYSHHVHTPGQTKGFQSLMKTGRPTYYIPSHCTVSHDVRLIFAHTQNCIAKMLQEYNGKLNFTTDAWTAPNHRGFIAFSDHLNHNGTPLTMPLDIVEVPKVSGRLT</sequence>
<dbReference type="InParanoid" id="A0A0C3A961"/>
<dbReference type="AlphaFoldDB" id="A0A0C3A961"/>
<protein>
    <submittedName>
        <fullName evidence="1">Uncharacterized protein</fullName>
    </submittedName>
</protein>
<dbReference type="OrthoDB" id="1745426at2759"/>
<proteinExistence type="predicted"/>
<dbReference type="EMBL" id="KN822052">
    <property type="protein sequence ID" value="KIM61422.1"/>
    <property type="molecule type" value="Genomic_DNA"/>
</dbReference>
<reference evidence="2" key="2">
    <citation type="submission" date="2015-01" db="EMBL/GenBank/DDBJ databases">
        <title>Evolutionary Origins and Diversification of the Mycorrhizal Mutualists.</title>
        <authorList>
            <consortium name="DOE Joint Genome Institute"/>
            <consortium name="Mycorrhizal Genomics Consortium"/>
            <person name="Kohler A."/>
            <person name="Kuo A."/>
            <person name="Nagy L.G."/>
            <person name="Floudas D."/>
            <person name="Copeland A."/>
            <person name="Barry K.W."/>
            <person name="Cichocki N."/>
            <person name="Veneault-Fourrey C."/>
            <person name="LaButti K."/>
            <person name="Lindquist E.A."/>
            <person name="Lipzen A."/>
            <person name="Lundell T."/>
            <person name="Morin E."/>
            <person name="Murat C."/>
            <person name="Riley R."/>
            <person name="Ohm R."/>
            <person name="Sun H."/>
            <person name="Tunlid A."/>
            <person name="Henrissat B."/>
            <person name="Grigoriev I.V."/>
            <person name="Hibbett D.S."/>
            <person name="Martin F."/>
        </authorList>
    </citation>
    <scope>NUCLEOTIDE SEQUENCE [LARGE SCALE GENOMIC DNA]</scope>
    <source>
        <strain evidence="2">Foug A</strain>
    </source>
</reference>
<dbReference type="STRING" id="1036808.A0A0C3A961"/>
<organism evidence="1 2">
    <name type="scientific">Scleroderma citrinum Foug A</name>
    <dbReference type="NCBI Taxonomy" id="1036808"/>
    <lineage>
        <taxon>Eukaryota</taxon>
        <taxon>Fungi</taxon>
        <taxon>Dikarya</taxon>
        <taxon>Basidiomycota</taxon>
        <taxon>Agaricomycotina</taxon>
        <taxon>Agaricomycetes</taxon>
        <taxon>Agaricomycetidae</taxon>
        <taxon>Boletales</taxon>
        <taxon>Sclerodermatineae</taxon>
        <taxon>Sclerodermataceae</taxon>
        <taxon>Scleroderma</taxon>
    </lineage>
</organism>
<evidence type="ECO:0000313" key="1">
    <source>
        <dbReference type="EMBL" id="KIM61422.1"/>
    </source>
</evidence>
<evidence type="ECO:0000313" key="2">
    <source>
        <dbReference type="Proteomes" id="UP000053989"/>
    </source>
</evidence>
<reference evidence="1 2" key="1">
    <citation type="submission" date="2014-04" db="EMBL/GenBank/DDBJ databases">
        <authorList>
            <consortium name="DOE Joint Genome Institute"/>
            <person name="Kuo A."/>
            <person name="Kohler A."/>
            <person name="Nagy L.G."/>
            <person name="Floudas D."/>
            <person name="Copeland A."/>
            <person name="Barry K.W."/>
            <person name="Cichocki N."/>
            <person name="Veneault-Fourrey C."/>
            <person name="LaButti K."/>
            <person name="Lindquist E.A."/>
            <person name="Lipzen A."/>
            <person name="Lundell T."/>
            <person name="Morin E."/>
            <person name="Murat C."/>
            <person name="Sun H."/>
            <person name="Tunlid A."/>
            <person name="Henrissat B."/>
            <person name="Grigoriev I.V."/>
            <person name="Hibbett D.S."/>
            <person name="Martin F."/>
            <person name="Nordberg H.P."/>
            <person name="Cantor M.N."/>
            <person name="Hua S.X."/>
        </authorList>
    </citation>
    <scope>NUCLEOTIDE SEQUENCE [LARGE SCALE GENOMIC DNA]</scope>
    <source>
        <strain evidence="1 2">Foug A</strain>
    </source>
</reference>